<dbReference type="GO" id="GO:0004792">
    <property type="term" value="F:thiosulfate-cyanide sulfurtransferase activity"/>
    <property type="evidence" value="ECO:0007669"/>
    <property type="project" value="InterPro"/>
</dbReference>
<dbReference type="Gene3D" id="3.40.250.10">
    <property type="entry name" value="Rhodanese-like domain"/>
    <property type="match status" value="2"/>
</dbReference>
<dbReference type="OrthoDB" id="270167at2759"/>
<dbReference type="InterPro" id="IPR045078">
    <property type="entry name" value="TST/MPST-like"/>
</dbReference>
<dbReference type="CDD" id="cd01449">
    <property type="entry name" value="TST_Repeat_2"/>
    <property type="match status" value="1"/>
</dbReference>
<dbReference type="InterPro" id="IPR001307">
    <property type="entry name" value="Thiosulphate_STrfase_CS"/>
</dbReference>
<gene>
    <name evidence="7" type="ORF">M427DRAFT_104805</name>
</gene>
<keyword evidence="4" id="KW-0677">Repeat</keyword>
<accession>A0A138ZZ35</accession>
<name>A0A138ZZ35_GONPJ</name>
<dbReference type="STRING" id="1344416.A0A138ZZ35"/>
<keyword evidence="3 5" id="KW-0808">Transferase</keyword>
<dbReference type="OMA" id="NNNWFAS"/>
<feature type="domain" description="Rhodanese" evidence="6">
    <location>
        <begin position="180"/>
        <end position="295"/>
    </location>
</feature>
<dbReference type="NCBIfam" id="NF008557">
    <property type="entry name" value="PRK11493.1"/>
    <property type="match status" value="1"/>
</dbReference>
<reference evidence="7 8" key="1">
    <citation type="journal article" date="2015" name="Genome Biol. Evol.">
        <title>Phylogenomic analyses indicate that early fungi evolved digesting cell walls of algal ancestors of land plants.</title>
        <authorList>
            <person name="Chang Y."/>
            <person name="Wang S."/>
            <person name="Sekimoto S."/>
            <person name="Aerts A.L."/>
            <person name="Choi C."/>
            <person name="Clum A."/>
            <person name="LaButti K.M."/>
            <person name="Lindquist E.A."/>
            <person name="Yee Ngan C."/>
            <person name="Ohm R.A."/>
            <person name="Salamov A.A."/>
            <person name="Grigoriev I.V."/>
            <person name="Spatafora J.W."/>
            <person name="Berbee M.L."/>
        </authorList>
    </citation>
    <scope>NUCLEOTIDE SEQUENCE [LARGE SCALE GENOMIC DNA]</scope>
    <source>
        <strain evidence="7 8">JEL478</strain>
    </source>
</reference>
<evidence type="ECO:0000256" key="3">
    <source>
        <dbReference type="ARBA" id="ARBA00022679"/>
    </source>
</evidence>
<dbReference type="GO" id="GO:0005739">
    <property type="term" value="C:mitochondrion"/>
    <property type="evidence" value="ECO:0007669"/>
    <property type="project" value="TreeGrafter"/>
</dbReference>
<dbReference type="CDD" id="cd01448">
    <property type="entry name" value="TST_Repeat_1"/>
    <property type="match status" value="1"/>
</dbReference>
<sequence length="309" mass="34347">MICLAIADALPWWLRRTQRALATTDWLERNLGLVVPVDASFHLPTSGRSAEDEYKRCHIKNARFFDIEKIRDTQSPYPHMLPSADEFAKYMAELGVSDEDHVVVYDSVGMFSSPRVWWMLKVFGHDKVSVLDGGLPKWVNEGRPVMDKEVKISPKFYKAHKPNTRLFVNYNAVVSHLSNLENTTQIIDARPPARFNGQALEPRIGLPSGHMPGSINVPGSDLLDPATNTLLPKEKLAELFKAKGVDLEKPIVTTCGSGVTACALLFALDRIGAKNVSVYDGSWSEFAARADQDGIKIFQRGPVRSSADQ</sequence>
<evidence type="ECO:0000256" key="2">
    <source>
        <dbReference type="ARBA" id="ARBA00022490"/>
    </source>
</evidence>
<dbReference type="Pfam" id="PF00581">
    <property type="entry name" value="Rhodanese"/>
    <property type="match status" value="2"/>
</dbReference>
<evidence type="ECO:0000313" key="8">
    <source>
        <dbReference type="Proteomes" id="UP000070544"/>
    </source>
</evidence>
<feature type="domain" description="Rhodanese" evidence="6">
    <location>
        <begin position="30"/>
        <end position="147"/>
    </location>
</feature>
<dbReference type="AlphaFoldDB" id="A0A138ZZ35"/>
<dbReference type="PANTHER" id="PTHR11364">
    <property type="entry name" value="THIOSULFATE SULFERTANSFERASE"/>
    <property type="match status" value="1"/>
</dbReference>
<keyword evidence="8" id="KW-1185">Reference proteome</keyword>
<dbReference type="FunFam" id="3.40.250.10:FF:000015">
    <property type="entry name" value="Sulfurtransferase"/>
    <property type="match status" value="1"/>
</dbReference>
<dbReference type="EMBL" id="KQ965850">
    <property type="protein sequence ID" value="KXS09769.1"/>
    <property type="molecule type" value="Genomic_DNA"/>
</dbReference>
<protein>
    <recommendedName>
        <fullName evidence="5">Sulfurtransferase</fullName>
    </recommendedName>
</protein>
<evidence type="ECO:0000259" key="6">
    <source>
        <dbReference type="PROSITE" id="PS50206"/>
    </source>
</evidence>
<proteinExistence type="predicted"/>
<dbReference type="PROSITE" id="PS00683">
    <property type="entry name" value="RHODANESE_2"/>
    <property type="match status" value="1"/>
</dbReference>
<organism evidence="7 8">
    <name type="scientific">Gonapodya prolifera (strain JEL478)</name>
    <name type="common">Monoblepharis prolifera</name>
    <dbReference type="NCBI Taxonomy" id="1344416"/>
    <lineage>
        <taxon>Eukaryota</taxon>
        <taxon>Fungi</taxon>
        <taxon>Fungi incertae sedis</taxon>
        <taxon>Chytridiomycota</taxon>
        <taxon>Chytridiomycota incertae sedis</taxon>
        <taxon>Monoblepharidomycetes</taxon>
        <taxon>Monoblepharidales</taxon>
        <taxon>Gonapodyaceae</taxon>
        <taxon>Gonapodya</taxon>
    </lineage>
</organism>
<evidence type="ECO:0000313" key="7">
    <source>
        <dbReference type="EMBL" id="KXS09769.1"/>
    </source>
</evidence>
<dbReference type="InterPro" id="IPR036873">
    <property type="entry name" value="Rhodanese-like_dom_sf"/>
</dbReference>
<dbReference type="PROSITE" id="PS50206">
    <property type="entry name" value="RHODANESE_3"/>
    <property type="match status" value="2"/>
</dbReference>
<evidence type="ECO:0000256" key="1">
    <source>
        <dbReference type="ARBA" id="ARBA00004496"/>
    </source>
</evidence>
<dbReference type="InterPro" id="IPR001763">
    <property type="entry name" value="Rhodanese-like_dom"/>
</dbReference>
<keyword evidence="2" id="KW-0963">Cytoplasm</keyword>
<dbReference type="FunFam" id="3.40.250.10:FF:000001">
    <property type="entry name" value="Sulfurtransferase"/>
    <property type="match status" value="1"/>
</dbReference>
<dbReference type="PANTHER" id="PTHR11364:SF27">
    <property type="entry name" value="SULFURTRANSFERASE"/>
    <property type="match status" value="1"/>
</dbReference>
<comment type="subcellular location">
    <subcellularLocation>
        <location evidence="1">Cytoplasm</location>
    </subcellularLocation>
</comment>
<dbReference type="Proteomes" id="UP000070544">
    <property type="component" value="Unassembled WGS sequence"/>
</dbReference>
<evidence type="ECO:0000256" key="4">
    <source>
        <dbReference type="ARBA" id="ARBA00022737"/>
    </source>
</evidence>
<evidence type="ECO:0000256" key="5">
    <source>
        <dbReference type="RuleBase" id="RU000507"/>
    </source>
</evidence>
<dbReference type="SMART" id="SM00450">
    <property type="entry name" value="RHOD"/>
    <property type="match status" value="2"/>
</dbReference>
<dbReference type="SUPFAM" id="SSF52821">
    <property type="entry name" value="Rhodanese/Cell cycle control phosphatase"/>
    <property type="match status" value="2"/>
</dbReference>